<accession>D5T0X1</accession>
<dbReference type="Gene3D" id="1.10.150.130">
    <property type="match status" value="1"/>
</dbReference>
<protein>
    <submittedName>
        <fullName evidence="5">Phage family integrase</fullName>
    </submittedName>
</protein>
<dbReference type="SUPFAM" id="SSF56349">
    <property type="entry name" value="DNA breaking-rejoining enzymes"/>
    <property type="match status" value="1"/>
</dbReference>
<dbReference type="GO" id="GO:0003677">
    <property type="term" value="F:DNA binding"/>
    <property type="evidence" value="ECO:0007669"/>
    <property type="project" value="UniProtKB-KW"/>
</dbReference>
<dbReference type="EMBL" id="CP001758">
    <property type="protein sequence ID" value="ADG39920.1"/>
    <property type="molecule type" value="Genomic_DNA"/>
</dbReference>
<dbReference type="InterPro" id="IPR011010">
    <property type="entry name" value="DNA_brk_join_enz"/>
</dbReference>
<dbReference type="eggNOG" id="COG0582">
    <property type="taxonomic scope" value="Bacteria"/>
</dbReference>
<dbReference type="GO" id="GO:0006310">
    <property type="term" value="P:DNA recombination"/>
    <property type="evidence" value="ECO:0007669"/>
    <property type="project" value="UniProtKB-KW"/>
</dbReference>
<keyword evidence="2" id="KW-0238">DNA-binding</keyword>
<evidence type="ECO:0000256" key="1">
    <source>
        <dbReference type="ARBA" id="ARBA00008857"/>
    </source>
</evidence>
<dbReference type="Proteomes" id="UP000002362">
    <property type="component" value="Chromosome"/>
</dbReference>
<dbReference type="PANTHER" id="PTHR30349:SF64">
    <property type="entry name" value="PROPHAGE INTEGRASE INTD-RELATED"/>
    <property type="match status" value="1"/>
</dbReference>
<feature type="domain" description="Tyr recombinase" evidence="4">
    <location>
        <begin position="151"/>
        <end position="348"/>
    </location>
</feature>
<dbReference type="STRING" id="762051.LKI_01885"/>
<dbReference type="InterPro" id="IPR013762">
    <property type="entry name" value="Integrase-like_cat_sf"/>
</dbReference>
<dbReference type="CDD" id="cd01189">
    <property type="entry name" value="INT_ICEBs1_C_like"/>
    <property type="match status" value="1"/>
</dbReference>
<comment type="similarity">
    <text evidence="1">Belongs to the 'phage' integrase family.</text>
</comment>
<dbReference type="AlphaFoldDB" id="D5T0X1"/>
<dbReference type="OrthoDB" id="9803188at2"/>
<keyword evidence="3" id="KW-0233">DNA recombination</keyword>
<sequence>MEYLTSDVEVESLKQKIVSSVSKMKFWEYFEWFAVNYKKDFVTKVTYCKYQLTKKWLENNLHELKLTDLENNRQVLQFMLDEYGKTRQHQTVTDFKNLIYSSLNYAVDDGFITGFSKTNIVIHSVENSWSPEKRSDKKNEKKWLDMKEFVGFKNYLDFKLEEVLNKEPIFKNGPISEQTYLMILAVAIHTGARISEVMGIQISDVSDGKLSINKTWNYKTRTGGFMPTKNLSSIRTVNIDPTIEKLLFEYHEYSEKNNLSDSDLPLLHEKDKHIFNSTVNEKLHQYLKLRGIGAISVHKLRHSYISTLISNGIQINYIAKQVGHSNTDMINKIYGHLQKEIEDREVDKVKLVFA</sequence>
<evidence type="ECO:0000256" key="2">
    <source>
        <dbReference type="ARBA" id="ARBA00023125"/>
    </source>
</evidence>
<dbReference type="RefSeq" id="WP_013102519.1">
    <property type="nucleotide sequence ID" value="NC_014136.1"/>
</dbReference>
<evidence type="ECO:0000313" key="5">
    <source>
        <dbReference type="EMBL" id="ADG39920.1"/>
    </source>
</evidence>
<dbReference type="InterPro" id="IPR002104">
    <property type="entry name" value="Integrase_catalytic"/>
</dbReference>
<evidence type="ECO:0000259" key="4">
    <source>
        <dbReference type="PROSITE" id="PS51898"/>
    </source>
</evidence>
<organism evidence="5 6">
    <name type="scientific">Leuconostoc kimchii (strain IMSNU 11154 / KCTC 2386 / IH25)</name>
    <dbReference type="NCBI Taxonomy" id="762051"/>
    <lineage>
        <taxon>Bacteria</taxon>
        <taxon>Bacillati</taxon>
        <taxon>Bacillota</taxon>
        <taxon>Bacilli</taxon>
        <taxon>Lactobacillales</taxon>
        <taxon>Lactobacillaceae</taxon>
        <taxon>Leuconostoc</taxon>
    </lineage>
</organism>
<dbReference type="KEGG" id="lki:LKI_01885"/>
<dbReference type="GO" id="GO:0015074">
    <property type="term" value="P:DNA integration"/>
    <property type="evidence" value="ECO:0007669"/>
    <property type="project" value="InterPro"/>
</dbReference>
<dbReference type="InterPro" id="IPR050090">
    <property type="entry name" value="Tyrosine_recombinase_XerCD"/>
</dbReference>
<dbReference type="InterPro" id="IPR010998">
    <property type="entry name" value="Integrase_recombinase_N"/>
</dbReference>
<reference evidence="5 6" key="1">
    <citation type="journal article" date="2010" name="J. Bacteriol.">
        <title>Complete genome sequence analysis of Leuconostoc kimchii IMSNU 11154.</title>
        <authorList>
            <person name="Oh H.M."/>
            <person name="Cho Y.J."/>
            <person name="Kim B.K."/>
            <person name="Roe J.H."/>
            <person name="Kang S.O."/>
            <person name="Nahm B.H."/>
            <person name="Jeong G."/>
            <person name="Han H.U."/>
            <person name="Chun J."/>
        </authorList>
    </citation>
    <scope>NUCLEOTIDE SEQUENCE [LARGE SCALE GENOMIC DNA]</scope>
    <source>
        <strain evidence="6">IMSNU 11154 / KCTC 2386 / IH25</strain>
    </source>
</reference>
<dbReference type="PANTHER" id="PTHR30349">
    <property type="entry name" value="PHAGE INTEGRASE-RELATED"/>
    <property type="match status" value="1"/>
</dbReference>
<gene>
    <name evidence="5" type="ordered locus">LKI_01885</name>
</gene>
<dbReference type="PROSITE" id="PS51898">
    <property type="entry name" value="TYR_RECOMBINASE"/>
    <property type="match status" value="1"/>
</dbReference>
<proteinExistence type="inferred from homology"/>
<evidence type="ECO:0000256" key="3">
    <source>
        <dbReference type="ARBA" id="ARBA00023172"/>
    </source>
</evidence>
<dbReference type="PATRIC" id="fig|762051.18.peg.381"/>
<dbReference type="Pfam" id="PF00589">
    <property type="entry name" value="Phage_integrase"/>
    <property type="match status" value="1"/>
</dbReference>
<name>D5T0X1_LEUKI</name>
<evidence type="ECO:0000313" key="6">
    <source>
        <dbReference type="Proteomes" id="UP000002362"/>
    </source>
</evidence>
<dbReference type="Gene3D" id="1.10.443.10">
    <property type="entry name" value="Intergrase catalytic core"/>
    <property type="match status" value="1"/>
</dbReference>
<dbReference type="HOGENOM" id="CLU_027562_17_6_9"/>